<dbReference type="PANTHER" id="PTHR37846:SF1">
    <property type="entry name" value="DEACETYLASE-LIKE PROTEIN"/>
    <property type="match status" value="1"/>
</dbReference>
<sequence>MARHRTPKTPKPIPLVQPDRSGPSSATLLEIAEQRGLLKTYDGQPDISSSRSRIQFPPKDADADAEALVGRLGESVLWSISLTMLHFTLDVLISHQYGADSIVWRDICWRTVQAFPVIFLLIYLFHQHPSRSPVIPPLSPKLLHLTHQILFFIGSVTAGCYLIYITNEHGYYAVMKTSPPLGCLYLQKRRGYQRVKSHHDFRSSRRHTVQELKTQASQASTLRSRKPRLHIVQYTILAVIINLRVVVNVAFPLNVTSKPIRLSFPSSPSFLPNRCKIPDTCSDKESYSSTQLFTSPLAQTPEFPRPFEYLPVGAWVILKGVPYMKAL</sequence>
<dbReference type="Pfam" id="PF24841">
    <property type="entry name" value="DUF7719"/>
    <property type="match status" value="1"/>
</dbReference>
<keyword evidence="2" id="KW-0472">Membrane</keyword>
<comment type="caution">
    <text evidence="4">The sequence shown here is derived from an EMBL/GenBank/DDBJ whole genome shotgun (WGS) entry which is preliminary data.</text>
</comment>
<proteinExistence type="predicted"/>
<feature type="region of interest" description="Disordered" evidence="1">
    <location>
        <begin position="1"/>
        <end position="23"/>
    </location>
</feature>
<feature type="transmembrane region" description="Helical" evidence="2">
    <location>
        <begin position="231"/>
        <end position="251"/>
    </location>
</feature>
<organism evidence="4 5">
    <name type="scientific">Rhynchosporium graminicola</name>
    <dbReference type="NCBI Taxonomy" id="2792576"/>
    <lineage>
        <taxon>Eukaryota</taxon>
        <taxon>Fungi</taxon>
        <taxon>Dikarya</taxon>
        <taxon>Ascomycota</taxon>
        <taxon>Pezizomycotina</taxon>
        <taxon>Leotiomycetes</taxon>
        <taxon>Helotiales</taxon>
        <taxon>Ploettnerulaceae</taxon>
        <taxon>Rhynchosporium</taxon>
    </lineage>
</organism>
<keyword evidence="5" id="KW-1185">Reference proteome</keyword>
<evidence type="ECO:0000256" key="2">
    <source>
        <dbReference type="SAM" id="Phobius"/>
    </source>
</evidence>
<feature type="domain" description="DUF7719" evidence="3">
    <location>
        <begin position="147"/>
        <end position="185"/>
    </location>
</feature>
<evidence type="ECO:0000313" key="5">
    <source>
        <dbReference type="Proteomes" id="UP000178129"/>
    </source>
</evidence>
<dbReference type="InterPro" id="IPR056136">
    <property type="entry name" value="DUF7719"/>
</dbReference>
<protein>
    <recommendedName>
        <fullName evidence="3">DUF7719 domain-containing protein</fullName>
    </recommendedName>
</protein>
<dbReference type="AlphaFoldDB" id="A0A1E1LBH5"/>
<dbReference type="STRING" id="914237.A0A1E1LBH5"/>
<keyword evidence="2" id="KW-0812">Transmembrane</keyword>
<feature type="transmembrane region" description="Helical" evidence="2">
    <location>
        <begin position="145"/>
        <end position="166"/>
    </location>
</feature>
<name>A0A1E1LBH5_9HELO</name>
<dbReference type="PANTHER" id="PTHR37846">
    <property type="entry name" value="YALI0B21296P"/>
    <property type="match status" value="1"/>
</dbReference>
<reference evidence="5" key="1">
    <citation type="submission" date="2016-03" db="EMBL/GenBank/DDBJ databases">
        <authorList>
            <person name="Ploux O."/>
        </authorList>
    </citation>
    <scope>NUCLEOTIDE SEQUENCE [LARGE SCALE GENOMIC DNA]</scope>
    <source>
        <strain evidence="5">UK7</strain>
    </source>
</reference>
<keyword evidence="2" id="KW-1133">Transmembrane helix</keyword>
<dbReference type="Proteomes" id="UP000178129">
    <property type="component" value="Unassembled WGS sequence"/>
</dbReference>
<accession>A0A1E1LBH5</accession>
<dbReference type="InParanoid" id="A0A1E1LBH5"/>
<feature type="transmembrane region" description="Helical" evidence="2">
    <location>
        <begin position="107"/>
        <end position="125"/>
    </location>
</feature>
<evidence type="ECO:0000259" key="3">
    <source>
        <dbReference type="Pfam" id="PF24841"/>
    </source>
</evidence>
<dbReference type="EMBL" id="FJUW01000044">
    <property type="protein sequence ID" value="CZT07901.1"/>
    <property type="molecule type" value="Genomic_DNA"/>
</dbReference>
<evidence type="ECO:0000313" key="4">
    <source>
        <dbReference type="EMBL" id="CZT07901.1"/>
    </source>
</evidence>
<evidence type="ECO:0000256" key="1">
    <source>
        <dbReference type="SAM" id="MobiDB-lite"/>
    </source>
</evidence>
<gene>
    <name evidence="4" type="ORF">RCO7_10630</name>
</gene>